<dbReference type="EMBL" id="MHSQ01000027">
    <property type="protein sequence ID" value="OHA46802.1"/>
    <property type="molecule type" value="Genomic_DNA"/>
</dbReference>
<sequence length="126" mass="14516">MKKVLLIDDDKFYSDMYRTAFKNHAPQAGFYASVDISTDLFQEIKKIKPDIMIVTLENEKQIESSMKIIKEVRQDNETKNAIIVAFINTWANDYPKDALKDLGVTELWDKIDIMPSCVVVEKILAL</sequence>
<accession>A0A1G2PGU1</accession>
<name>A0A1G2PGU1_9BACT</name>
<proteinExistence type="predicted"/>
<reference evidence="1 2" key="1">
    <citation type="journal article" date="2016" name="Nat. Commun.">
        <title>Thousands of microbial genomes shed light on interconnected biogeochemical processes in an aquifer system.</title>
        <authorList>
            <person name="Anantharaman K."/>
            <person name="Brown C.T."/>
            <person name="Hug L.A."/>
            <person name="Sharon I."/>
            <person name="Castelle C.J."/>
            <person name="Probst A.J."/>
            <person name="Thomas B.C."/>
            <person name="Singh A."/>
            <person name="Wilkins M.J."/>
            <person name="Karaoz U."/>
            <person name="Brodie E.L."/>
            <person name="Williams K.H."/>
            <person name="Hubbard S.S."/>
            <person name="Banfield J.F."/>
        </authorList>
    </citation>
    <scope>NUCLEOTIDE SEQUENCE [LARGE SCALE GENOMIC DNA]</scope>
</reference>
<dbReference type="STRING" id="1802338.A2541_01315"/>
<evidence type="ECO:0000313" key="2">
    <source>
        <dbReference type="Proteomes" id="UP000176965"/>
    </source>
</evidence>
<dbReference type="Gene3D" id="3.40.50.2300">
    <property type="match status" value="1"/>
</dbReference>
<dbReference type="Proteomes" id="UP000176965">
    <property type="component" value="Unassembled WGS sequence"/>
</dbReference>
<dbReference type="AlphaFoldDB" id="A0A1G2PGU1"/>
<organism evidence="1 2">
    <name type="scientific">Candidatus Taylorbacteria bacterium RIFOXYD2_FULL_36_9</name>
    <dbReference type="NCBI Taxonomy" id="1802338"/>
    <lineage>
        <taxon>Bacteria</taxon>
        <taxon>Candidatus Tayloriibacteriota</taxon>
    </lineage>
</organism>
<evidence type="ECO:0008006" key="3">
    <source>
        <dbReference type="Google" id="ProtNLM"/>
    </source>
</evidence>
<evidence type="ECO:0000313" key="1">
    <source>
        <dbReference type="EMBL" id="OHA46802.1"/>
    </source>
</evidence>
<gene>
    <name evidence="1" type="ORF">A2541_01315</name>
</gene>
<protein>
    <recommendedName>
        <fullName evidence="3">Response regulatory domain-containing protein</fullName>
    </recommendedName>
</protein>
<comment type="caution">
    <text evidence="1">The sequence shown here is derived from an EMBL/GenBank/DDBJ whole genome shotgun (WGS) entry which is preliminary data.</text>
</comment>